<accession>A0ACC1NVA5</accession>
<evidence type="ECO:0000313" key="2">
    <source>
        <dbReference type="Proteomes" id="UP001143910"/>
    </source>
</evidence>
<evidence type="ECO:0000313" key="1">
    <source>
        <dbReference type="EMBL" id="KAJ2982834.1"/>
    </source>
</evidence>
<name>A0ACC1NVA5_9HYPO</name>
<gene>
    <name evidence="1" type="ORF">NQ176_g1122</name>
</gene>
<reference evidence="1" key="1">
    <citation type="submission" date="2022-08" db="EMBL/GenBank/DDBJ databases">
        <title>Genome Sequence of Lecanicillium fungicola.</title>
        <authorList>
            <person name="Buettner E."/>
        </authorList>
    </citation>
    <scope>NUCLEOTIDE SEQUENCE</scope>
    <source>
        <strain evidence="1">Babe33</strain>
    </source>
</reference>
<dbReference type="Proteomes" id="UP001143910">
    <property type="component" value="Unassembled WGS sequence"/>
</dbReference>
<sequence length="102" mass="11040">MSKSPENNISAFESTVPPDGVDIKHPSVARMYDVYLGGTHNYSADREAVEAVKTALPDINEIAVEGRAFLGRVIRYMCSQGITQFIDIGSGLPSSENTHQVA</sequence>
<keyword evidence="2" id="KW-1185">Reference proteome</keyword>
<protein>
    <submittedName>
        <fullName evidence="1">Uncharacterized protein</fullName>
    </submittedName>
</protein>
<proteinExistence type="predicted"/>
<comment type="caution">
    <text evidence="1">The sequence shown here is derived from an EMBL/GenBank/DDBJ whole genome shotgun (WGS) entry which is preliminary data.</text>
</comment>
<dbReference type="EMBL" id="JANJQO010000055">
    <property type="protein sequence ID" value="KAJ2982834.1"/>
    <property type="molecule type" value="Genomic_DNA"/>
</dbReference>
<organism evidence="1 2">
    <name type="scientific">Zarea fungicola</name>
    <dbReference type="NCBI Taxonomy" id="93591"/>
    <lineage>
        <taxon>Eukaryota</taxon>
        <taxon>Fungi</taxon>
        <taxon>Dikarya</taxon>
        <taxon>Ascomycota</taxon>
        <taxon>Pezizomycotina</taxon>
        <taxon>Sordariomycetes</taxon>
        <taxon>Hypocreomycetidae</taxon>
        <taxon>Hypocreales</taxon>
        <taxon>Cordycipitaceae</taxon>
        <taxon>Zarea</taxon>
    </lineage>
</organism>